<evidence type="ECO:0000313" key="3">
    <source>
        <dbReference type="Proteomes" id="UP000178656"/>
    </source>
</evidence>
<evidence type="ECO:0000313" key="2">
    <source>
        <dbReference type="EMBL" id="OGF35043.1"/>
    </source>
</evidence>
<feature type="signal peptide" evidence="1">
    <location>
        <begin position="1"/>
        <end position="25"/>
    </location>
</feature>
<keyword evidence="1" id="KW-0732">Signal</keyword>
<dbReference type="Proteomes" id="UP000178656">
    <property type="component" value="Unassembled WGS sequence"/>
</dbReference>
<reference evidence="2 3" key="1">
    <citation type="journal article" date="2016" name="Nat. Commun.">
        <title>Thousands of microbial genomes shed light on interconnected biogeochemical processes in an aquifer system.</title>
        <authorList>
            <person name="Anantharaman K."/>
            <person name="Brown C.T."/>
            <person name="Hug L.A."/>
            <person name="Sharon I."/>
            <person name="Castelle C.J."/>
            <person name="Probst A.J."/>
            <person name="Thomas B.C."/>
            <person name="Singh A."/>
            <person name="Wilkins M.J."/>
            <person name="Karaoz U."/>
            <person name="Brodie E.L."/>
            <person name="Williams K.H."/>
            <person name="Hubbard S.S."/>
            <person name="Banfield J.F."/>
        </authorList>
    </citation>
    <scope>NUCLEOTIDE SEQUENCE [LARGE SCALE GENOMIC DNA]</scope>
</reference>
<gene>
    <name evidence="2" type="ORF">A2482_05305</name>
</gene>
<dbReference type="AlphaFoldDB" id="A0A1F5T8G3"/>
<name>A0A1F5T8G3_9BACT</name>
<sequence length="534" mass="58239">MKNKLWLALGLVCVFSLVGVSIASAATMSQKLKGKILLQVEEKGEAWYVYPVNLKKYYLGRPADAFKIMKELGLGVTHEYVLKYVDGAFPTAVWGKILIDVDDAGKAYYVYPVDGNGYYLGKPDDAFQVMRNLGLGITNTDLAKIIAGTSTTVVTPTAGVANLLKSAYTCGVCNSDEKCVNGKCTDVAVANSGFCGNFVCEAGESFDGSVEADGFKQCSLDCAAPCAGDNCNAYVRVDCGCPESAKLSKRHGCVANAPACSSCGVQTALFPELLKIQTDVVTCMQDYLSYKTPRLIYKVFHNPTLQKCDIKSGCEGTEGGAGGSDYVMFHNINGLHEFGEATPTKASHITADVHETAHYFLYQMVHGAPSWFHEAFAIQTNERLTCTSRQMTRGDSYLKEKDTDYGGINLSGNNFLTYDFYRKYKKGSVSLNVEEKNNHYLTASLFIMGLKDDFACGKDCWRDIVMKLHEYELEKCANGIDKCGVTNYQGTWGLTWLGGLDGAEKGANAIIKNVVEEVVGKSVTPLFTLLNIKY</sequence>
<evidence type="ECO:0000256" key="1">
    <source>
        <dbReference type="SAM" id="SignalP"/>
    </source>
</evidence>
<feature type="chain" id="PRO_5009521347" evidence="1">
    <location>
        <begin position="26"/>
        <end position="534"/>
    </location>
</feature>
<organism evidence="2 3">
    <name type="scientific">Candidatus Falkowbacteria bacterium RIFOXYC2_FULL_48_21</name>
    <dbReference type="NCBI Taxonomy" id="1798005"/>
    <lineage>
        <taxon>Bacteria</taxon>
        <taxon>Candidatus Falkowiibacteriota</taxon>
    </lineage>
</organism>
<accession>A0A1F5T8G3</accession>
<comment type="caution">
    <text evidence="2">The sequence shown here is derived from an EMBL/GenBank/DDBJ whole genome shotgun (WGS) entry which is preliminary data.</text>
</comment>
<proteinExistence type="predicted"/>
<dbReference type="EMBL" id="MFGM01000061">
    <property type="protein sequence ID" value="OGF35043.1"/>
    <property type="molecule type" value="Genomic_DNA"/>
</dbReference>
<protein>
    <submittedName>
        <fullName evidence="2">Uncharacterized protein</fullName>
    </submittedName>
</protein>